<keyword evidence="1" id="KW-0812">Transmembrane</keyword>
<name>A0A4R6SFI4_LABRH</name>
<protein>
    <recommendedName>
        <fullName evidence="4">Glycosyltransferase RgtA/B/C/D-like domain-containing protein</fullName>
    </recommendedName>
</protein>
<evidence type="ECO:0000256" key="1">
    <source>
        <dbReference type="SAM" id="Phobius"/>
    </source>
</evidence>
<comment type="caution">
    <text evidence="2">The sequence shown here is derived from an EMBL/GenBank/DDBJ whole genome shotgun (WGS) entry which is preliminary data.</text>
</comment>
<keyword evidence="1" id="KW-0472">Membrane</keyword>
<evidence type="ECO:0000313" key="2">
    <source>
        <dbReference type="EMBL" id="TDP97856.1"/>
    </source>
</evidence>
<evidence type="ECO:0000313" key="3">
    <source>
        <dbReference type="Proteomes" id="UP000295444"/>
    </source>
</evidence>
<keyword evidence="3" id="KW-1185">Reference proteome</keyword>
<proteinExistence type="predicted"/>
<dbReference type="AlphaFoldDB" id="A0A4R6SFI4"/>
<reference evidence="2 3" key="1">
    <citation type="submission" date="2019-03" db="EMBL/GenBank/DDBJ databases">
        <title>Genomic Encyclopedia of Type Strains, Phase IV (KMG-IV): sequencing the most valuable type-strain genomes for metagenomic binning, comparative biology and taxonomic classification.</title>
        <authorList>
            <person name="Goeker M."/>
        </authorList>
    </citation>
    <scope>NUCLEOTIDE SEQUENCE [LARGE SCALE GENOMIC DNA]</scope>
    <source>
        <strain evidence="2 3">DSM 45361</strain>
    </source>
</reference>
<feature type="transmembrane region" description="Helical" evidence="1">
    <location>
        <begin position="187"/>
        <end position="204"/>
    </location>
</feature>
<sequence>MAARTTEPVEPPKTTANLSRRWAAVLAVVVPTLVTCVHALGYGRWLVDDAGITFAYARSVAQGNGPVLQPGATAVEGYSDPAWLGVLTVGRWLGLFDHGAWFGIPDYVLFPKGIALLCCIGVFVALYRTAAAVTERPALVAGVAGVITALVPSFVIWCFSGLENSLLALAVVSLASVLVRAAASGTLARPGVAIACGALAALAALTRPDGALYAAAYPLVALLFVTRPALRRTLWVVPLSVVTFLIPWGAYLAWRIAEFDAVVPNTALAKGQSAPTVDSIRKAVDLASYLGWPLVLVAVVCLGAALARPSRTRTGLVALLVPLVLAIIGFSVLLQDWMPQYRFATPVWPLAALATSIAAAHLLPQLAVRGRAALAVLTAIACTLAGISWWQNYDEFSTGPTVPLCVVVQQAQEYDGYARIMGVRDATVLLPDIGGTALAGNLRVADVAGLADKRIAQFWSDEDMAGLRDYVFTELQPAVIHIHGSWANATGLLDDPRMQTDYLRLRWTSATGANLVRRDLIPNPAVQDELIKFARHSATVQAQLGPQRTRSCGDVLRPEA</sequence>
<gene>
    <name evidence="2" type="ORF">EV186_103833</name>
</gene>
<feature type="transmembrane region" description="Helical" evidence="1">
    <location>
        <begin position="233"/>
        <end position="254"/>
    </location>
</feature>
<feature type="transmembrane region" description="Helical" evidence="1">
    <location>
        <begin position="22"/>
        <end position="41"/>
    </location>
</feature>
<keyword evidence="1" id="KW-1133">Transmembrane helix</keyword>
<dbReference type="Proteomes" id="UP000295444">
    <property type="component" value="Unassembled WGS sequence"/>
</dbReference>
<feature type="transmembrane region" description="Helical" evidence="1">
    <location>
        <begin position="107"/>
        <end position="127"/>
    </location>
</feature>
<dbReference type="EMBL" id="SNXZ01000003">
    <property type="protein sequence ID" value="TDP97856.1"/>
    <property type="molecule type" value="Genomic_DNA"/>
</dbReference>
<feature type="transmembrane region" description="Helical" evidence="1">
    <location>
        <begin position="165"/>
        <end position="182"/>
    </location>
</feature>
<feature type="transmembrane region" description="Helical" evidence="1">
    <location>
        <begin position="372"/>
        <end position="390"/>
    </location>
</feature>
<feature type="transmembrane region" description="Helical" evidence="1">
    <location>
        <begin position="139"/>
        <end position="159"/>
    </location>
</feature>
<feature type="transmembrane region" description="Helical" evidence="1">
    <location>
        <begin position="314"/>
        <end position="334"/>
    </location>
</feature>
<feature type="transmembrane region" description="Helical" evidence="1">
    <location>
        <begin position="346"/>
        <end position="363"/>
    </location>
</feature>
<accession>A0A4R6SFI4</accession>
<feature type="transmembrane region" description="Helical" evidence="1">
    <location>
        <begin position="289"/>
        <end position="307"/>
    </location>
</feature>
<feature type="transmembrane region" description="Helical" evidence="1">
    <location>
        <begin position="210"/>
        <end position="226"/>
    </location>
</feature>
<evidence type="ECO:0008006" key="4">
    <source>
        <dbReference type="Google" id="ProtNLM"/>
    </source>
</evidence>
<organism evidence="2 3">
    <name type="scientific">Labedaea rhizosphaerae</name>
    <dbReference type="NCBI Taxonomy" id="598644"/>
    <lineage>
        <taxon>Bacteria</taxon>
        <taxon>Bacillati</taxon>
        <taxon>Actinomycetota</taxon>
        <taxon>Actinomycetes</taxon>
        <taxon>Pseudonocardiales</taxon>
        <taxon>Pseudonocardiaceae</taxon>
        <taxon>Labedaea</taxon>
    </lineage>
</organism>